<feature type="binding site" evidence="7 10">
    <location>
        <position position="85"/>
    </location>
    <ligand>
        <name>Mg(2+)</name>
        <dbReference type="ChEBI" id="CHEBI:18420"/>
    </ligand>
</feature>
<evidence type="ECO:0000313" key="12">
    <source>
        <dbReference type="EMBL" id="NBC69084.1"/>
    </source>
</evidence>
<evidence type="ECO:0000256" key="1">
    <source>
        <dbReference type="ARBA" id="ARBA00005033"/>
    </source>
</evidence>
<evidence type="ECO:0000256" key="5">
    <source>
        <dbReference type="ARBA" id="ARBA00022679"/>
    </source>
</evidence>
<evidence type="ECO:0000313" key="13">
    <source>
        <dbReference type="Proteomes" id="UP000558113"/>
    </source>
</evidence>
<dbReference type="PANTHER" id="PTHR20881">
    <property type="entry name" value="3-METHYL-2-OXOBUTANOATE HYDROXYMETHYLTRANSFERASE"/>
    <property type="match status" value="1"/>
</dbReference>
<comment type="similarity">
    <text evidence="2 7">Belongs to the PanB family.</text>
</comment>
<comment type="pathway">
    <text evidence="1 7">Cofactor biosynthesis; (R)-pantothenate biosynthesis; (R)-pantoate from 3-methyl-2-oxobutanoate: step 1/2.</text>
</comment>
<dbReference type="RefSeq" id="WP_161696582.1">
    <property type="nucleotide sequence ID" value="NZ_JAAAMU010000004.1"/>
</dbReference>
<dbReference type="NCBIfam" id="NF001452">
    <property type="entry name" value="PRK00311.1"/>
    <property type="match status" value="1"/>
</dbReference>
<feature type="active site" description="Proton acceptor" evidence="7 8">
    <location>
        <position position="184"/>
    </location>
</feature>
<reference evidence="12 13" key="1">
    <citation type="submission" date="2020-01" db="EMBL/GenBank/DDBJ databases">
        <title>Paenibacillus soybeanensis sp. nov. isolated from the nodules of soybean (Glycine max(L.) Merr).</title>
        <authorList>
            <person name="Wang H."/>
        </authorList>
    </citation>
    <scope>NUCLEOTIDE SEQUENCE [LARGE SCALE GENOMIC DNA]</scope>
    <source>
        <strain evidence="12 13">DSM 23054</strain>
    </source>
</reference>
<keyword evidence="13" id="KW-1185">Reference proteome</keyword>
<feature type="binding site" evidence="7 9">
    <location>
        <begin position="46"/>
        <end position="47"/>
    </location>
    <ligand>
        <name>3-methyl-2-oxobutanoate</name>
        <dbReference type="ChEBI" id="CHEBI:11851"/>
    </ligand>
</feature>
<keyword evidence="7 10" id="KW-0460">Magnesium</keyword>
<dbReference type="UniPathway" id="UPA00028">
    <property type="reaction ID" value="UER00003"/>
</dbReference>
<comment type="subunit">
    <text evidence="3 7">Homodecamer; pentamer of dimers.</text>
</comment>
<dbReference type="GO" id="GO:0000287">
    <property type="term" value="F:magnesium ion binding"/>
    <property type="evidence" value="ECO:0007669"/>
    <property type="project" value="TreeGrafter"/>
</dbReference>
<comment type="function">
    <text evidence="6 7">Catalyzes the reversible reaction in which hydroxymethyl group from 5,10-methylenetetrahydrofolate is transferred onto alpha-ketoisovalerate to form ketopantoate.</text>
</comment>
<comment type="caution">
    <text evidence="12">The sequence shown here is derived from an EMBL/GenBank/DDBJ whole genome shotgun (WGS) entry which is preliminary data.</text>
</comment>
<comment type="catalytic activity">
    <reaction evidence="7">
        <text>(6R)-5,10-methylene-5,6,7,8-tetrahydrofolate + 3-methyl-2-oxobutanoate + H2O = 2-dehydropantoate + (6S)-5,6,7,8-tetrahydrofolate</text>
        <dbReference type="Rhea" id="RHEA:11824"/>
        <dbReference type="ChEBI" id="CHEBI:11561"/>
        <dbReference type="ChEBI" id="CHEBI:11851"/>
        <dbReference type="ChEBI" id="CHEBI:15377"/>
        <dbReference type="ChEBI" id="CHEBI:15636"/>
        <dbReference type="ChEBI" id="CHEBI:57453"/>
        <dbReference type="EC" id="2.1.2.11"/>
    </reaction>
</comment>
<evidence type="ECO:0000256" key="7">
    <source>
        <dbReference type="HAMAP-Rule" id="MF_00156"/>
    </source>
</evidence>
<dbReference type="NCBIfam" id="TIGR00222">
    <property type="entry name" value="panB"/>
    <property type="match status" value="1"/>
</dbReference>
<dbReference type="PANTHER" id="PTHR20881:SF0">
    <property type="entry name" value="3-METHYL-2-OXOBUTANOATE HYDROXYMETHYLTRANSFERASE"/>
    <property type="match status" value="1"/>
</dbReference>
<protein>
    <recommendedName>
        <fullName evidence="7">3-methyl-2-oxobutanoate hydroxymethyltransferase</fullName>
        <ecNumber evidence="7">2.1.2.11</ecNumber>
    </recommendedName>
    <alternativeName>
        <fullName evidence="7">Ketopantoate hydroxymethyltransferase</fullName>
        <shortName evidence="7">KPHMT</shortName>
    </alternativeName>
</protein>
<dbReference type="EMBL" id="JAAAMU010000004">
    <property type="protein sequence ID" value="NBC69084.1"/>
    <property type="molecule type" value="Genomic_DNA"/>
</dbReference>
<organism evidence="12 13">
    <name type="scientific">Paenibacillus sacheonensis</name>
    <dbReference type="NCBI Taxonomy" id="742054"/>
    <lineage>
        <taxon>Bacteria</taxon>
        <taxon>Bacillati</taxon>
        <taxon>Bacillota</taxon>
        <taxon>Bacilli</taxon>
        <taxon>Bacillales</taxon>
        <taxon>Paenibacillaceae</taxon>
        <taxon>Paenibacillus</taxon>
    </lineage>
</organism>
<evidence type="ECO:0000256" key="4">
    <source>
        <dbReference type="ARBA" id="ARBA00022655"/>
    </source>
</evidence>
<dbReference type="SUPFAM" id="SSF51621">
    <property type="entry name" value="Phosphoenolpyruvate/pyruvate domain"/>
    <property type="match status" value="1"/>
</dbReference>
<feature type="binding site" evidence="7 9">
    <location>
        <position position="115"/>
    </location>
    <ligand>
        <name>3-methyl-2-oxobutanoate</name>
        <dbReference type="ChEBI" id="CHEBI:11851"/>
    </ligand>
</feature>
<comment type="subcellular location">
    <subcellularLocation>
        <location evidence="7">Cytoplasm</location>
    </subcellularLocation>
</comment>
<evidence type="ECO:0000256" key="10">
    <source>
        <dbReference type="PIRSR" id="PIRSR000388-3"/>
    </source>
</evidence>
<keyword evidence="12" id="KW-0489">Methyltransferase</keyword>
<dbReference type="GO" id="GO:0032259">
    <property type="term" value="P:methylation"/>
    <property type="evidence" value="ECO:0007669"/>
    <property type="project" value="UniProtKB-KW"/>
</dbReference>
<dbReference type="CDD" id="cd06557">
    <property type="entry name" value="KPHMT-like"/>
    <property type="match status" value="1"/>
</dbReference>
<dbReference type="Pfam" id="PF02548">
    <property type="entry name" value="Pantoate_transf"/>
    <property type="match status" value="1"/>
</dbReference>
<evidence type="ECO:0000256" key="3">
    <source>
        <dbReference type="ARBA" id="ARBA00011424"/>
    </source>
</evidence>
<dbReference type="PIRSF" id="PIRSF000388">
    <property type="entry name" value="Pantoate_hydroxy_MeTrfase"/>
    <property type="match status" value="1"/>
</dbReference>
<evidence type="ECO:0000256" key="2">
    <source>
        <dbReference type="ARBA" id="ARBA00008676"/>
    </source>
</evidence>
<dbReference type="FunFam" id="3.20.20.60:FF:000003">
    <property type="entry name" value="3-methyl-2-oxobutanoate hydroxymethyltransferase"/>
    <property type="match status" value="1"/>
</dbReference>
<gene>
    <name evidence="7 12" type="primary">panB</name>
    <name evidence="12" type="ORF">GT003_08790</name>
</gene>
<feature type="binding site" evidence="7 10">
    <location>
        <position position="46"/>
    </location>
    <ligand>
        <name>Mg(2+)</name>
        <dbReference type="ChEBI" id="CHEBI:18420"/>
    </ligand>
</feature>
<proteinExistence type="inferred from homology"/>
<dbReference type="InterPro" id="IPR003700">
    <property type="entry name" value="Pantoate_hydroxy_MeTrfase"/>
</dbReference>
<accession>A0A7X4YP75</accession>
<dbReference type="GO" id="GO:0005737">
    <property type="term" value="C:cytoplasm"/>
    <property type="evidence" value="ECO:0007669"/>
    <property type="project" value="UniProtKB-SubCell"/>
</dbReference>
<dbReference type="HAMAP" id="MF_00156">
    <property type="entry name" value="PanB"/>
    <property type="match status" value="1"/>
</dbReference>
<sequence length="315" mass="33695">MKQALTITKLKKMKQNGEPISMLTAYDYPSAKLAEEAEIDIILVGDSLGNVVLGYDTTIPVTLDDMVYHTRSVARGARSTFIVADLPFMTYRLGKETTLRNAGRLLQEGYAHAVKLEGGADIADEVSALVRAGIPVMGHIGLTPQSVHQLGGYKVQGKLEKEAQQLIDDAKALEAAGAFAIVLELVTEPLAEAISSALSIPTIGIGAGRGCDGQVLVYHDILQYASPYYEKRFVKTYADLGTTIRDAIGAYVSDVKTRAFPSQAHAFPMEQEVLRKLYGGGQDAEPSAASQKQKQKQQDNDASAAAAPVKGGSPL</sequence>
<keyword evidence="7" id="KW-0963">Cytoplasm</keyword>
<name>A0A7X4YP75_9BACL</name>
<dbReference type="EC" id="2.1.2.11" evidence="7"/>
<keyword evidence="7 10" id="KW-0479">Metal-binding</keyword>
<dbReference type="InterPro" id="IPR015813">
    <property type="entry name" value="Pyrv/PenolPyrv_kinase-like_dom"/>
</dbReference>
<feature type="region of interest" description="Disordered" evidence="11">
    <location>
        <begin position="278"/>
        <end position="315"/>
    </location>
</feature>
<evidence type="ECO:0000256" key="6">
    <source>
        <dbReference type="ARBA" id="ARBA00056497"/>
    </source>
</evidence>
<feature type="binding site" evidence="7 10">
    <location>
        <position position="117"/>
    </location>
    <ligand>
        <name>Mg(2+)</name>
        <dbReference type="ChEBI" id="CHEBI:18420"/>
    </ligand>
</feature>
<comment type="cofactor">
    <cofactor evidence="7 10">
        <name>Mg(2+)</name>
        <dbReference type="ChEBI" id="CHEBI:18420"/>
    </cofactor>
    <text evidence="7 10">Binds 1 Mg(2+) ion per subunit.</text>
</comment>
<evidence type="ECO:0000256" key="8">
    <source>
        <dbReference type="PIRSR" id="PIRSR000388-1"/>
    </source>
</evidence>
<evidence type="ECO:0000256" key="11">
    <source>
        <dbReference type="SAM" id="MobiDB-lite"/>
    </source>
</evidence>
<dbReference type="InterPro" id="IPR040442">
    <property type="entry name" value="Pyrv_kinase-like_dom_sf"/>
</dbReference>
<keyword evidence="5 7" id="KW-0808">Transferase</keyword>
<dbReference type="OrthoDB" id="9781789at2"/>
<dbReference type="GO" id="GO:0003864">
    <property type="term" value="F:3-methyl-2-oxobutanoate hydroxymethyltransferase activity"/>
    <property type="evidence" value="ECO:0007669"/>
    <property type="project" value="UniProtKB-UniRule"/>
</dbReference>
<dbReference type="GO" id="GO:0015940">
    <property type="term" value="P:pantothenate biosynthetic process"/>
    <property type="evidence" value="ECO:0007669"/>
    <property type="project" value="UniProtKB-UniRule"/>
</dbReference>
<keyword evidence="4 7" id="KW-0566">Pantothenate biosynthesis</keyword>
<dbReference type="Gene3D" id="3.20.20.60">
    <property type="entry name" value="Phosphoenolpyruvate-binding domains"/>
    <property type="match status" value="1"/>
</dbReference>
<dbReference type="GO" id="GO:0008168">
    <property type="term" value="F:methyltransferase activity"/>
    <property type="evidence" value="ECO:0007669"/>
    <property type="project" value="UniProtKB-KW"/>
</dbReference>
<feature type="binding site" evidence="7 9">
    <location>
        <position position="85"/>
    </location>
    <ligand>
        <name>3-methyl-2-oxobutanoate</name>
        <dbReference type="ChEBI" id="CHEBI:11851"/>
    </ligand>
</feature>
<dbReference type="Proteomes" id="UP000558113">
    <property type="component" value="Unassembled WGS sequence"/>
</dbReference>
<dbReference type="AlphaFoldDB" id="A0A7X4YP75"/>
<evidence type="ECO:0000256" key="9">
    <source>
        <dbReference type="PIRSR" id="PIRSR000388-2"/>
    </source>
</evidence>